<name>A0A202EDY4_9EURY</name>
<dbReference type="EMBL" id="MWPH01000001">
    <property type="protein sequence ID" value="OVE86398.1"/>
    <property type="molecule type" value="Genomic_DNA"/>
</dbReference>
<dbReference type="AlphaFoldDB" id="A0A202EDY4"/>
<feature type="transmembrane region" description="Helical" evidence="1">
    <location>
        <begin position="20"/>
        <end position="41"/>
    </location>
</feature>
<keyword evidence="3" id="KW-1185">Reference proteome</keyword>
<gene>
    <name evidence="2" type="ORF">B2G88_01955</name>
</gene>
<sequence>MSNESTEKAAVFSEGIGAPIAGLLALVFAVMAGMSVFPALSGTAGDIAMPLILGGASLLFFRVRQRYLGATESQ</sequence>
<keyword evidence="1" id="KW-0812">Transmembrane</keyword>
<organism evidence="2 3">
    <name type="scientific">Natronolimnobius baerhuensis</name>
    <dbReference type="NCBI Taxonomy" id="253108"/>
    <lineage>
        <taxon>Archaea</taxon>
        <taxon>Methanobacteriati</taxon>
        <taxon>Methanobacteriota</taxon>
        <taxon>Stenosarchaea group</taxon>
        <taxon>Halobacteria</taxon>
        <taxon>Halobacteriales</taxon>
        <taxon>Natrialbaceae</taxon>
        <taxon>Natronolimnobius</taxon>
    </lineage>
</organism>
<protein>
    <submittedName>
        <fullName evidence="2">Uncharacterized protein</fullName>
    </submittedName>
</protein>
<dbReference type="Proteomes" id="UP000196084">
    <property type="component" value="Unassembled WGS sequence"/>
</dbReference>
<comment type="caution">
    <text evidence="2">The sequence shown here is derived from an EMBL/GenBank/DDBJ whole genome shotgun (WGS) entry which is preliminary data.</text>
</comment>
<evidence type="ECO:0000256" key="1">
    <source>
        <dbReference type="SAM" id="Phobius"/>
    </source>
</evidence>
<evidence type="ECO:0000313" key="3">
    <source>
        <dbReference type="Proteomes" id="UP000196084"/>
    </source>
</evidence>
<reference evidence="2 3" key="1">
    <citation type="submission" date="2017-02" db="EMBL/GenBank/DDBJ databases">
        <title>Natronthermophilus aegyptiacus gen. nov.,sp. nov., an aerobic, extremely halophilic alkalithermophilic archaeon isolated from the athalassohaline Wadi An Natrun, Egypt.</title>
        <authorList>
            <person name="Zhao B."/>
        </authorList>
    </citation>
    <scope>NUCLEOTIDE SEQUENCE [LARGE SCALE GENOMIC DNA]</scope>
    <source>
        <strain evidence="2 3">CGMCC 1.3597</strain>
    </source>
</reference>
<evidence type="ECO:0000313" key="2">
    <source>
        <dbReference type="EMBL" id="OVE86398.1"/>
    </source>
</evidence>
<keyword evidence="1" id="KW-1133">Transmembrane helix</keyword>
<accession>A0A202EDY4</accession>
<dbReference type="RefSeq" id="WP_054862217.1">
    <property type="nucleotide sequence ID" value="NZ_MWPH01000001.1"/>
</dbReference>
<keyword evidence="1" id="KW-0472">Membrane</keyword>
<dbReference type="OrthoDB" id="201437at2157"/>
<proteinExistence type="predicted"/>
<feature type="transmembrane region" description="Helical" evidence="1">
    <location>
        <begin position="47"/>
        <end position="63"/>
    </location>
</feature>